<evidence type="ECO:0000313" key="4">
    <source>
        <dbReference type="EMBL" id="WED63155.1"/>
    </source>
</evidence>
<proteinExistence type="predicted"/>
<dbReference type="InterPro" id="IPR000683">
    <property type="entry name" value="Gfo/Idh/MocA-like_OxRdtase_N"/>
</dbReference>
<dbReference type="InterPro" id="IPR036291">
    <property type="entry name" value="NAD(P)-bd_dom_sf"/>
</dbReference>
<dbReference type="PROSITE" id="PS51318">
    <property type="entry name" value="TAT"/>
    <property type="match status" value="1"/>
</dbReference>
<dbReference type="EMBL" id="CP119075">
    <property type="protein sequence ID" value="WED63155.1"/>
    <property type="molecule type" value="Genomic_DNA"/>
</dbReference>
<dbReference type="PANTHER" id="PTHR43377">
    <property type="entry name" value="BILIVERDIN REDUCTASE A"/>
    <property type="match status" value="1"/>
</dbReference>
<dbReference type="InterPro" id="IPR051450">
    <property type="entry name" value="Gfo/Idh/MocA_Oxidoreductases"/>
</dbReference>
<dbReference type="RefSeq" id="WP_330928813.1">
    <property type="nucleotide sequence ID" value="NZ_CP119075.1"/>
</dbReference>
<reference evidence="4" key="1">
    <citation type="submission" date="2023-03" db="EMBL/GenBank/DDBJ databases">
        <title>Lomoglobus Profundus gen. nov., sp. nov., a novel member of the phylum Verrucomicrobia, isolated from deep-marine sediment of South China Sea.</title>
        <authorList>
            <person name="Ahmad T."/>
            <person name="Ishaq S.E."/>
            <person name="Wang F."/>
        </authorList>
    </citation>
    <scope>NUCLEOTIDE SEQUENCE</scope>
    <source>
        <strain evidence="4">LMO-M01</strain>
    </source>
</reference>
<feature type="region of interest" description="Disordered" evidence="1">
    <location>
        <begin position="472"/>
        <end position="492"/>
    </location>
</feature>
<dbReference type="SUPFAM" id="SSF51735">
    <property type="entry name" value="NAD(P)-binding Rossmann-fold domains"/>
    <property type="match status" value="1"/>
</dbReference>
<dbReference type="InterPro" id="IPR019546">
    <property type="entry name" value="TAT_signal_bac_arc"/>
</dbReference>
<dbReference type="Proteomes" id="UP001218638">
    <property type="component" value="Chromosome"/>
</dbReference>
<dbReference type="GO" id="GO:0000166">
    <property type="term" value="F:nucleotide binding"/>
    <property type="evidence" value="ECO:0007669"/>
    <property type="project" value="InterPro"/>
</dbReference>
<accession>A0AAF0CMK2</accession>
<keyword evidence="5" id="KW-1185">Reference proteome</keyword>
<dbReference type="Gene3D" id="3.30.360.10">
    <property type="entry name" value="Dihydrodipicolinate Reductase, domain 2"/>
    <property type="match status" value="1"/>
</dbReference>
<protein>
    <submittedName>
        <fullName evidence="4">Gfo/Idh/MocA family oxidoreductase</fullName>
    </submittedName>
</protein>
<sequence>MSTVASNSCGESRPNRRAFVKSAAVAGAGLALAPHVFAQAGDGRRRYALVGTGSRSNMYQRAIQEDYRDHAALVGLCDINPGRLELARSKSAGYGAKAPTGYAPADFERMIRENRVQFVIVTTMDATHDEYIIRAMEAGCDVITEKPMTTTAAKVQRIQEAVERTGRKVRVCFNYRYSPSRTQVKEMLMAGEIGDLLSVDFNWLLNTHHGADYFRRWHGEKKNSGGLMVHKATHHFDLVNWWLGANPVEVTAMGKREFYTPAMAKRLGLESHHERCHTCPEASKCTFHMDLAANANLKSLYLDQEHHDGYFRDQCVFNPRIDIEDTMNVIVRYDNQVTLSYSLNAFNSWEGYHIAFNGTKGRIEHKIVETVYVNGDGGVQGGVAQGGTTTRLIPLRGAATDLTPRTGKGGHGGGDRVMLDELFLPSAPTDPLMRASDERGGAASVLVGAAANTCFATGQSVNLDELAPGWRKPSYAPMPGRDYPLTMPPAKA</sequence>
<feature type="domain" description="Gfo/Idh/MocA-like oxidoreductase N-terminal" evidence="2">
    <location>
        <begin position="46"/>
        <end position="171"/>
    </location>
</feature>
<dbReference type="NCBIfam" id="TIGR01409">
    <property type="entry name" value="TAT_signal_seq"/>
    <property type="match status" value="1"/>
</dbReference>
<evidence type="ECO:0000259" key="2">
    <source>
        <dbReference type="Pfam" id="PF01408"/>
    </source>
</evidence>
<organism evidence="4 5">
    <name type="scientific">Synoicihabitans lomoniglobus</name>
    <dbReference type="NCBI Taxonomy" id="2909285"/>
    <lineage>
        <taxon>Bacteria</taxon>
        <taxon>Pseudomonadati</taxon>
        <taxon>Verrucomicrobiota</taxon>
        <taxon>Opitutia</taxon>
        <taxon>Opitutales</taxon>
        <taxon>Opitutaceae</taxon>
        <taxon>Synoicihabitans</taxon>
    </lineage>
</organism>
<dbReference type="AlphaFoldDB" id="A0AAF0CMK2"/>
<dbReference type="Pfam" id="PF02894">
    <property type="entry name" value="GFO_IDH_MocA_C"/>
    <property type="match status" value="1"/>
</dbReference>
<evidence type="ECO:0000259" key="3">
    <source>
        <dbReference type="Pfam" id="PF02894"/>
    </source>
</evidence>
<gene>
    <name evidence="4" type="ORF">PXH66_12525</name>
</gene>
<dbReference type="SUPFAM" id="SSF55347">
    <property type="entry name" value="Glyceraldehyde-3-phosphate dehydrogenase-like, C-terminal domain"/>
    <property type="match status" value="1"/>
</dbReference>
<dbReference type="Gene3D" id="3.40.50.720">
    <property type="entry name" value="NAD(P)-binding Rossmann-like Domain"/>
    <property type="match status" value="1"/>
</dbReference>
<dbReference type="Pfam" id="PF01408">
    <property type="entry name" value="GFO_IDH_MocA"/>
    <property type="match status" value="1"/>
</dbReference>
<evidence type="ECO:0000256" key="1">
    <source>
        <dbReference type="SAM" id="MobiDB-lite"/>
    </source>
</evidence>
<dbReference type="InterPro" id="IPR004104">
    <property type="entry name" value="Gfo/Idh/MocA-like_OxRdtase_C"/>
</dbReference>
<dbReference type="PANTHER" id="PTHR43377:SF2">
    <property type="entry name" value="BINDING ROSSMANN FOLD OXIDOREDUCTASE, PUTATIVE (AFU_ORTHOLOGUE AFUA_4G00560)-RELATED"/>
    <property type="match status" value="1"/>
</dbReference>
<name>A0AAF0CMK2_9BACT</name>
<dbReference type="KEGG" id="slom:PXH66_12525"/>
<evidence type="ECO:0000313" key="5">
    <source>
        <dbReference type="Proteomes" id="UP001218638"/>
    </source>
</evidence>
<dbReference type="InterPro" id="IPR006311">
    <property type="entry name" value="TAT_signal"/>
</dbReference>
<feature type="domain" description="Gfo/Idh/MocA-like oxidoreductase C-terminal" evidence="3">
    <location>
        <begin position="185"/>
        <end position="423"/>
    </location>
</feature>